<dbReference type="GO" id="GO:0019301">
    <property type="term" value="P:rhamnose catabolic process"/>
    <property type="evidence" value="ECO:0007669"/>
    <property type="project" value="TreeGrafter"/>
</dbReference>
<dbReference type="OrthoDB" id="9799608at2"/>
<reference evidence="1 2" key="1">
    <citation type="submission" date="2018-04" db="EMBL/GenBank/DDBJ databases">
        <title>Genomic Encyclopedia of Archaeal and Bacterial Type Strains, Phase II (KMG-II): from individual species to whole genera.</title>
        <authorList>
            <person name="Goeker M."/>
        </authorList>
    </citation>
    <scope>NUCLEOTIDE SEQUENCE [LARGE SCALE GENOMIC DNA]</scope>
    <source>
        <strain evidence="1 2">DSM 29955</strain>
    </source>
</reference>
<dbReference type="Pfam" id="PF05336">
    <property type="entry name" value="rhaM"/>
    <property type="match status" value="1"/>
</dbReference>
<sequence length="108" mass="12546">MNRRVWLMTLKPGCEAEYKARHDAIWPELLDVMAASGIRDFTIHRHGLTLIAVQDRYKPPVPSDPDPVQWKWWAAMEALMHCHSDTRPVQIEVEDVFAFHADQLSKEP</sequence>
<gene>
    <name evidence="1" type="ORF">C8N45_12912</name>
</gene>
<dbReference type="PANTHER" id="PTHR34389">
    <property type="entry name" value="L-RHAMNOSE MUTAROTASE"/>
    <property type="match status" value="1"/>
</dbReference>
<dbReference type="InterPro" id="IPR011008">
    <property type="entry name" value="Dimeric_a/b-barrel"/>
</dbReference>
<keyword evidence="2" id="KW-1185">Reference proteome</keyword>
<dbReference type="Proteomes" id="UP000244523">
    <property type="component" value="Unassembled WGS sequence"/>
</dbReference>
<comment type="caution">
    <text evidence="1">The sequence shown here is derived from an EMBL/GenBank/DDBJ whole genome shotgun (WGS) entry which is preliminary data.</text>
</comment>
<dbReference type="PANTHER" id="PTHR34389:SF2">
    <property type="entry name" value="L-RHAMNOSE MUTAROTASE"/>
    <property type="match status" value="1"/>
</dbReference>
<accession>A0A2T6K4G6</accession>
<dbReference type="EMBL" id="QBUD01000029">
    <property type="protein sequence ID" value="PUB09549.1"/>
    <property type="molecule type" value="Genomic_DNA"/>
</dbReference>
<dbReference type="SUPFAM" id="SSF54909">
    <property type="entry name" value="Dimeric alpha+beta barrel"/>
    <property type="match status" value="1"/>
</dbReference>
<organism evidence="1 2">
    <name type="scientific">Yoonia sediminilitoris</name>
    <dbReference type="NCBI Taxonomy" id="1286148"/>
    <lineage>
        <taxon>Bacteria</taxon>
        <taxon>Pseudomonadati</taxon>
        <taxon>Pseudomonadota</taxon>
        <taxon>Alphaproteobacteria</taxon>
        <taxon>Rhodobacterales</taxon>
        <taxon>Paracoccaceae</taxon>
        <taxon>Yoonia</taxon>
    </lineage>
</organism>
<dbReference type="GO" id="GO:0016857">
    <property type="term" value="F:racemase and epimerase activity, acting on carbohydrates and derivatives"/>
    <property type="evidence" value="ECO:0007669"/>
    <property type="project" value="InterPro"/>
</dbReference>
<dbReference type="RefSeq" id="WP_114427882.1">
    <property type="nucleotide sequence ID" value="NZ_QBUD01000029.1"/>
</dbReference>
<name>A0A2T6K4G6_9RHOB</name>
<evidence type="ECO:0000313" key="2">
    <source>
        <dbReference type="Proteomes" id="UP000244523"/>
    </source>
</evidence>
<evidence type="ECO:0000313" key="1">
    <source>
        <dbReference type="EMBL" id="PUB09549.1"/>
    </source>
</evidence>
<dbReference type="Gene3D" id="3.30.70.100">
    <property type="match status" value="1"/>
</dbReference>
<dbReference type="InterPro" id="IPR008000">
    <property type="entry name" value="Rham/fucose_mutarotase"/>
</dbReference>
<dbReference type="AlphaFoldDB" id="A0A2T6K4G6"/>
<proteinExistence type="predicted"/>
<protein>
    <submittedName>
        <fullName evidence="1">L-rhamnose mutarotase</fullName>
    </submittedName>
</protein>